<keyword evidence="1" id="KW-0812">Transmembrane</keyword>
<accession>A0ABW3KCM3</accession>
<evidence type="ECO:0008006" key="4">
    <source>
        <dbReference type="Google" id="ProtNLM"/>
    </source>
</evidence>
<dbReference type="EMBL" id="JBHTKA010000015">
    <property type="protein sequence ID" value="MFD1003093.1"/>
    <property type="molecule type" value="Genomic_DNA"/>
</dbReference>
<protein>
    <recommendedName>
        <fullName evidence="4">Zinc-ribbon 15 domain-containing protein</fullName>
    </recommendedName>
</protein>
<reference evidence="3" key="1">
    <citation type="journal article" date="2019" name="Int. J. Syst. Evol. Microbiol.">
        <title>The Global Catalogue of Microorganisms (GCM) 10K type strain sequencing project: providing services to taxonomists for standard genome sequencing and annotation.</title>
        <authorList>
            <consortium name="The Broad Institute Genomics Platform"/>
            <consortium name="The Broad Institute Genome Sequencing Center for Infectious Disease"/>
            <person name="Wu L."/>
            <person name="Ma J."/>
        </authorList>
    </citation>
    <scope>NUCLEOTIDE SEQUENCE [LARGE SCALE GENOMIC DNA]</scope>
    <source>
        <strain evidence="3">CCUG 58938</strain>
    </source>
</reference>
<feature type="transmembrane region" description="Helical" evidence="1">
    <location>
        <begin position="88"/>
        <end position="106"/>
    </location>
</feature>
<gene>
    <name evidence="2" type="ORF">ACFQ21_27455</name>
</gene>
<evidence type="ECO:0000313" key="3">
    <source>
        <dbReference type="Proteomes" id="UP001597112"/>
    </source>
</evidence>
<comment type="caution">
    <text evidence="2">The sequence shown here is derived from an EMBL/GenBank/DDBJ whole genome shotgun (WGS) entry which is preliminary data.</text>
</comment>
<keyword evidence="1" id="KW-0472">Membrane</keyword>
<keyword evidence="3" id="KW-1185">Reference proteome</keyword>
<dbReference type="RefSeq" id="WP_377585258.1">
    <property type="nucleotide sequence ID" value="NZ_JBHTKA010000015.1"/>
</dbReference>
<evidence type="ECO:0000256" key="1">
    <source>
        <dbReference type="SAM" id="Phobius"/>
    </source>
</evidence>
<dbReference type="Proteomes" id="UP001597112">
    <property type="component" value="Unassembled WGS sequence"/>
</dbReference>
<evidence type="ECO:0000313" key="2">
    <source>
        <dbReference type="EMBL" id="MFD1003093.1"/>
    </source>
</evidence>
<sequence>MIIFGTKSTHLTTQNISGQCKNCGTSNSLQLSAFQKYVHVFWIPTFPAGREYVTQCSHCRNELVNGGEIRFASKTAYDEIKYHLKTPLWIYTGVALIAVLVMYSIIEEYKKDENNKVFIQSPTKGDVYKVKTEEGQYSLLKVSRVNGDTIIVFQNNYVATQARSLTELIAQGDSTYSTESYPILKDDIVKMFEKKDIIDVVRE</sequence>
<proteinExistence type="predicted"/>
<organism evidence="2 3">
    <name type="scientific">Ohtaekwangia kribbensis</name>
    <dbReference type="NCBI Taxonomy" id="688913"/>
    <lineage>
        <taxon>Bacteria</taxon>
        <taxon>Pseudomonadati</taxon>
        <taxon>Bacteroidota</taxon>
        <taxon>Cytophagia</taxon>
        <taxon>Cytophagales</taxon>
        <taxon>Fulvivirgaceae</taxon>
        <taxon>Ohtaekwangia</taxon>
    </lineage>
</organism>
<keyword evidence="1" id="KW-1133">Transmembrane helix</keyword>
<name>A0ABW3KCM3_9BACT</name>